<dbReference type="PANTHER" id="PTHR12898">
    <property type="entry name" value="MEDIATOR OF RNA POLYMERASE II TRANSCRIPTION SUBUNIT 24"/>
    <property type="match status" value="1"/>
</dbReference>
<evidence type="ECO:0000256" key="5">
    <source>
        <dbReference type="ARBA" id="ARBA00023159"/>
    </source>
</evidence>
<keyword evidence="5" id="KW-0010">Activator</keyword>
<keyword evidence="7" id="KW-0539">Nucleus</keyword>
<evidence type="ECO:0000256" key="7">
    <source>
        <dbReference type="ARBA" id="ARBA00023242"/>
    </source>
</evidence>
<dbReference type="Pfam" id="PF04176">
    <property type="entry name" value="TIP41"/>
    <property type="match status" value="1"/>
</dbReference>
<comment type="similarity">
    <text evidence="2">Belongs to the Mediator complex subunit 24 family.</text>
</comment>
<evidence type="ECO:0000256" key="2">
    <source>
        <dbReference type="ARBA" id="ARBA00007864"/>
    </source>
</evidence>
<dbReference type="PANTHER" id="PTHR12898:SF1">
    <property type="entry name" value="MEDIATOR OF RNA POLYMERASE II TRANSCRIPTION SUBUNIT 24"/>
    <property type="match status" value="1"/>
</dbReference>
<evidence type="ECO:0000256" key="6">
    <source>
        <dbReference type="ARBA" id="ARBA00023163"/>
    </source>
</evidence>
<reference evidence="9 10" key="1">
    <citation type="submission" date="2019-08" db="EMBL/GenBank/DDBJ databases">
        <title>Whole genome of Aphis craccivora.</title>
        <authorList>
            <person name="Voronova N.V."/>
            <person name="Shulinski R.S."/>
            <person name="Bandarenka Y.V."/>
            <person name="Zhorov D.G."/>
            <person name="Warner D."/>
        </authorList>
    </citation>
    <scope>NUCLEOTIDE SEQUENCE [LARGE SCALE GENOMIC DNA]</scope>
    <source>
        <strain evidence="9">180601</strain>
        <tissue evidence="9">Whole Body</tissue>
    </source>
</reference>
<accession>A0A6G0YZ34</accession>
<dbReference type="InterPro" id="IPR007303">
    <property type="entry name" value="TIP41-like"/>
</dbReference>
<organism evidence="9 10">
    <name type="scientific">Aphis craccivora</name>
    <name type="common">Cowpea aphid</name>
    <dbReference type="NCBI Taxonomy" id="307492"/>
    <lineage>
        <taxon>Eukaryota</taxon>
        <taxon>Metazoa</taxon>
        <taxon>Ecdysozoa</taxon>
        <taxon>Arthropoda</taxon>
        <taxon>Hexapoda</taxon>
        <taxon>Insecta</taxon>
        <taxon>Pterygota</taxon>
        <taxon>Neoptera</taxon>
        <taxon>Paraneoptera</taxon>
        <taxon>Hemiptera</taxon>
        <taxon>Sternorrhyncha</taxon>
        <taxon>Aphidomorpha</taxon>
        <taxon>Aphidoidea</taxon>
        <taxon>Aphididae</taxon>
        <taxon>Aphidini</taxon>
        <taxon>Aphis</taxon>
        <taxon>Aphis</taxon>
    </lineage>
</organism>
<evidence type="ECO:0000256" key="4">
    <source>
        <dbReference type="ARBA" id="ARBA00023015"/>
    </source>
</evidence>
<keyword evidence="6" id="KW-0804">Transcription</keyword>
<dbReference type="Proteomes" id="UP000478052">
    <property type="component" value="Unassembled WGS sequence"/>
</dbReference>
<dbReference type="InterPro" id="IPR021429">
    <property type="entry name" value="Mediator_Med24"/>
</dbReference>
<dbReference type="EMBL" id="VUJU01001874">
    <property type="protein sequence ID" value="KAF0763481.1"/>
    <property type="molecule type" value="Genomic_DNA"/>
</dbReference>
<dbReference type="OrthoDB" id="21216at2759"/>
<dbReference type="GO" id="GO:0060261">
    <property type="term" value="P:positive regulation of transcription initiation by RNA polymerase II"/>
    <property type="evidence" value="ECO:0007669"/>
    <property type="project" value="TreeGrafter"/>
</dbReference>
<sequence length="1244" mass="141589">MTAKCEQFETNKWTIISSKSHILGSGCSSRSQVPTLSCCDFCRFSIELKLHHLPEMVFPNNILEIKYDGQSGIRFCALDSLRDVDPCRAPVKIACSKEWKESRMDSGLVDKDVNMFDWTYSTYYEGTLFGHPVVEATDERINMEKLKVQEEILFYSDLTLFEDELHDNGVAVCSVKIRCMPSGFFALLRYFLRVDGVMMRIHDTRLYKETEWDYVLREVCRRELYTTEIPVGKSGSLTDPGSFANTLPIVLPRGVSGDVYNLADIILSQALVGSYPNELVLSYLRHSLNCQLVSYAAILQRISKYDKFQKRSCVIILLDFLESTLHGITCRGKPEESVLAIALLSLVDWLLTCVRSGHVPKDGTTNRLEDRIANKSIQILESLLNNDFIFAMLYLAKHDDAELYLVIVNKCQEISQDVQNSMDTNIPHVHNVLIKLCNIEFKNSTKLTAMESVTTYNEPITYVLQPLLAIRVMLNPTTETQVLVDKLKMIRQIKGYSNPRLYCELIRACLMCLRDSLSKEDHGPQWGAFTFIKLPHIIKHLCEDSKSFKASEEVIQGFEMLLEMFPLLDFIDSHTACSCIELLLNELVKLDFVTENQCSSIIARRASVVSTLSSPNPPSNVLTIIMRTEPTLQRMLRTLDSDYSKIQEALVSMLSQVLAGNSLELILAAASVEGKLRMFVSKVIKFNEFSKQINLQDGAKSVHTNAVLFDMTFLMLCFITQKYGYQSIFLDGGNDTFFEKWCRQCMVELGNPKSHETMMGECDPSKVEALLTAIDNGEDLINCDTSWDQICISIIGATHDVLVAWENSTLSSNDVKRILDSMRSTMFCLPICAAAWLCSYMQVLHQDALLKPLNMVQQLLNVLPENEESQDNYYKCRQVLMCQIIRKMQQDLNPPTMPSKPSHSIISKDPILEQLIPIWESILEVGWLNVNAAQKLKTTLFTAGSDWFVNNLIKEMMKLQYRDELEKAVDLLFAIFHFDIEFCTLALLELMPQYLFNPDINVELIEPQQTALAKLCSYCIYASVELQQNSIVKNEIYKTTNNMDIDIDNSWPPNKIMRLDSGDCDSSGTGINGILLKALVALFRRIAVVTSRHETLCRETHFVLRLLEQLVMCGRGSSQIILRHLPPTLLPNLIRCVPELFTVDLILNLYDLNWPSGRKAATSDLCLLQKTRCAKHTDDSSPVDFVKKIIFSGYYVKKQNCQIWGNENPRISMEKQMHPQRVTVWSGFWAGRVITEWSQRGSYA</sequence>
<dbReference type="GO" id="GO:0016592">
    <property type="term" value="C:mediator complex"/>
    <property type="evidence" value="ECO:0007669"/>
    <property type="project" value="InterPro"/>
</dbReference>
<evidence type="ECO:0000256" key="3">
    <source>
        <dbReference type="ARBA" id="ARBA00019693"/>
    </source>
</evidence>
<evidence type="ECO:0000313" key="10">
    <source>
        <dbReference type="Proteomes" id="UP000478052"/>
    </source>
</evidence>
<dbReference type="AlphaFoldDB" id="A0A6G0YZ34"/>
<dbReference type="GO" id="GO:0003712">
    <property type="term" value="F:transcription coregulator activity"/>
    <property type="evidence" value="ECO:0007669"/>
    <property type="project" value="TreeGrafter"/>
</dbReference>
<evidence type="ECO:0000256" key="1">
    <source>
        <dbReference type="ARBA" id="ARBA00004123"/>
    </source>
</evidence>
<comment type="subcellular location">
    <subcellularLocation>
        <location evidence="1">Nucleus</location>
    </subcellularLocation>
</comment>
<evidence type="ECO:0000313" key="9">
    <source>
        <dbReference type="EMBL" id="KAF0763481.1"/>
    </source>
</evidence>
<proteinExistence type="inferred from homology"/>
<gene>
    <name evidence="9" type="ORF">FWK35_00010219</name>
</gene>
<name>A0A6G0YZ34_APHCR</name>
<dbReference type="Pfam" id="PF11277">
    <property type="entry name" value="Med24_N"/>
    <property type="match status" value="1"/>
</dbReference>
<protein>
    <recommendedName>
        <fullName evidence="3">Mediator of RNA polymerase II transcription subunit 24</fullName>
    </recommendedName>
    <alternativeName>
        <fullName evidence="8">Mediator complex subunit 24</fullName>
    </alternativeName>
</protein>
<keyword evidence="4" id="KW-0805">Transcription regulation</keyword>
<evidence type="ECO:0000256" key="8">
    <source>
        <dbReference type="ARBA" id="ARBA00031960"/>
    </source>
</evidence>
<keyword evidence="10" id="KW-1185">Reference proteome</keyword>
<comment type="caution">
    <text evidence="9">The sequence shown here is derived from an EMBL/GenBank/DDBJ whole genome shotgun (WGS) entry which is preliminary data.</text>
</comment>